<dbReference type="KEGG" id="ssl:SS1G_01933"/>
<dbReference type="RefSeq" id="XP_001597737.1">
    <property type="nucleotide sequence ID" value="XM_001597687.1"/>
</dbReference>
<dbReference type="Proteomes" id="UP000001312">
    <property type="component" value="Unassembled WGS sequence"/>
</dbReference>
<dbReference type="InParanoid" id="A7E9F3"/>
<name>A7E9F3_SCLS1</name>
<accession>A7E9F3</accession>
<dbReference type="GeneID" id="5493549"/>
<dbReference type="EMBL" id="CH476622">
    <property type="protein sequence ID" value="EDN97005.1"/>
    <property type="molecule type" value="Genomic_DNA"/>
</dbReference>
<protein>
    <submittedName>
        <fullName evidence="1">Uncharacterized protein</fullName>
    </submittedName>
</protein>
<evidence type="ECO:0000313" key="1">
    <source>
        <dbReference type="EMBL" id="EDN97005.1"/>
    </source>
</evidence>
<evidence type="ECO:0000313" key="2">
    <source>
        <dbReference type="Proteomes" id="UP000001312"/>
    </source>
</evidence>
<reference evidence="2" key="1">
    <citation type="journal article" date="2011" name="PLoS Genet.">
        <title>Genomic analysis of the necrotrophic fungal pathogens Sclerotinia sclerotiorum and Botrytis cinerea.</title>
        <authorList>
            <person name="Amselem J."/>
            <person name="Cuomo C.A."/>
            <person name="van Kan J.A."/>
            <person name="Viaud M."/>
            <person name="Benito E.P."/>
            <person name="Couloux A."/>
            <person name="Coutinho P.M."/>
            <person name="de Vries R.P."/>
            <person name="Dyer P.S."/>
            <person name="Fillinger S."/>
            <person name="Fournier E."/>
            <person name="Gout L."/>
            <person name="Hahn M."/>
            <person name="Kohn L."/>
            <person name="Lapalu N."/>
            <person name="Plummer K.M."/>
            <person name="Pradier J.M."/>
            <person name="Quevillon E."/>
            <person name="Sharon A."/>
            <person name="Simon A."/>
            <person name="ten Have A."/>
            <person name="Tudzynski B."/>
            <person name="Tudzynski P."/>
            <person name="Wincker P."/>
            <person name="Andrew M."/>
            <person name="Anthouard V."/>
            <person name="Beever R.E."/>
            <person name="Beffa R."/>
            <person name="Benoit I."/>
            <person name="Bouzid O."/>
            <person name="Brault B."/>
            <person name="Chen Z."/>
            <person name="Choquer M."/>
            <person name="Collemare J."/>
            <person name="Cotton P."/>
            <person name="Danchin E.G."/>
            <person name="Da Silva C."/>
            <person name="Gautier A."/>
            <person name="Giraud C."/>
            <person name="Giraud T."/>
            <person name="Gonzalez C."/>
            <person name="Grossetete S."/>
            <person name="Guldener U."/>
            <person name="Henrissat B."/>
            <person name="Howlett B.J."/>
            <person name="Kodira C."/>
            <person name="Kretschmer M."/>
            <person name="Lappartient A."/>
            <person name="Leroch M."/>
            <person name="Levis C."/>
            <person name="Mauceli E."/>
            <person name="Neuveglise C."/>
            <person name="Oeser B."/>
            <person name="Pearson M."/>
            <person name="Poulain J."/>
            <person name="Poussereau N."/>
            <person name="Quesneville H."/>
            <person name="Rascle C."/>
            <person name="Schumacher J."/>
            <person name="Segurens B."/>
            <person name="Sexton A."/>
            <person name="Silva E."/>
            <person name="Sirven C."/>
            <person name="Soanes D.M."/>
            <person name="Talbot N.J."/>
            <person name="Templeton M."/>
            <person name="Yandava C."/>
            <person name="Yarden O."/>
            <person name="Zeng Q."/>
            <person name="Rollins J.A."/>
            <person name="Lebrun M.H."/>
            <person name="Dickman M."/>
        </authorList>
    </citation>
    <scope>NUCLEOTIDE SEQUENCE [LARGE SCALE GENOMIC DNA]</scope>
    <source>
        <strain evidence="2">ATCC 18683 / 1980 / Ss-1</strain>
    </source>
</reference>
<keyword evidence="2" id="KW-1185">Reference proteome</keyword>
<organism evidence="1 2">
    <name type="scientific">Sclerotinia sclerotiorum (strain ATCC 18683 / 1980 / Ss-1)</name>
    <name type="common">White mold</name>
    <name type="synonym">Whetzelinia sclerotiorum</name>
    <dbReference type="NCBI Taxonomy" id="665079"/>
    <lineage>
        <taxon>Eukaryota</taxon>
        <taxon>Fungi</taxon>
        <taxon>Dikarya</taxon>
        <taxon>Ascomycota</taxon>
        <taxon>Pezizomycotina</taxon>
        <taxon>Leotiomycetes</taxon>
        <taxon>Helotiales</taxon>
        <taxon>Sclerotiniaceae</taxon>
        <taxon>Sclerotinia</taxon>
    </lineage>
</organism>
<sequence>MKTAESIKKLQSCSVRTSSIVLLHVSRHRPKFAYIIARSEARLSFKSRGQLFASRSIYYLSGSDLMARPLASTKNRNQ</sequence>
<proteinExistence type="predicted"/>
<gene>
    <name evidence="1" type="ORF">SS1G_01933</name>
</gene>
<dbReference type="HOGENOM" id="CLU_2623467_0_0_1"/>
<dbReference type="AlphaFoldDB" id="A7E9F3"/>